<reference evidence="4 5" key="1">
    <citation type="submission" date="2018-03" db="EMBL/GenBank/DDBJ databases">
        <title>Ahniella affigens gen. nov., sp. nov., a gammaproteobacterium isolated from sandy soil near a stream.</title>
        <authorList>
            <person name="Ko Y."/>
            <person name="Kim J.-H."/>
        </authorList>
    </citation>
    <scope>NUCLEOTIDE SEQUENCE [LARGE SCALE GENOMIC DNA]</scope>
    <source>
        <strain evidence="4 5">D13</strain>
    </source>
</reference>
<dbReference type="InterPro" id="IPR003593">
    <property type="entry name" value="AAA+_ATPase"/>
</dbReference>
<dbReference type="Pfam" id="PF25601">
    <property type="entry name" value="AAA_lid_14"/>
    <property type="match status" value="1"/>
</dbReference>
<dbReference type="GO" id="GO:0005524">
    <property type="term" value="F:ATP binding"/>
    <property type="evidence" value="ECO:0007669"/>
    <property type="project" value="UniProtKB-KW"/>
</dbReference>
<dbReference type="NCBIfam" id="NF038308">
    <property type="entry name" value="RNA_repair_RtcR"/>
    <property type="match status" value="1"/>
</dbReference>
<name>A0A2P1PMR7_9GAMM</name>
<keyword evidence="5" id="KW-1185">Reference proteome</keyword>
<evidence type="ECO:0000256" key="1">
    <source>
        <dbReference type="ARBA" id="ARBA00022741"/>
    </source>
</evidence>
<dbReference type="SMART" id="SM00382">
    <property type="entry name" value="AAA"/>
    <property type="match status" value="1"/>
</dbReference>
<organism evidence="4 5">
    <name type="scientific">Ahniella affigens</name>
    <dbReference type="NCBI Taxonomy" id="2021234"/>
    <lineage>
        <taxon>Bacteria</taxon>
        <taxon>Pseudomonadati</taxon>
        <taxon>Pseudomonadota</taxon>
        <taxon>Gammaproteobacteria</taxon>
        <taxon>Lysobacterales</taxon>
        <taxon>Rhodanobacteraceae</taxon>
        <taxon>Ahniella</taxon>
    </lineage>
</organism>
<proteinExistence type="predicted"/>
<dbReference type="InterPro" id="IPR058031">
    <property type="entry name" value="AAA_lid_NorR"/>
</dbReference>
<dbReference type="AlphaFoldDB" id="A0A2P1PMR7"/>
<evidence type="ECO:0000259" key="3">
    <source>
        <dbReference type="PROSITE" id="PS50045"/>
    </source>
</evidence>
<dbReference type="SUPFAM" id="SSF52540">
    <property type="entry name" value="P-loop containing nucleoside triphosphate hydrolases"/>
    <property type="match status" value="1"/>
</dbReference>
<evidence type="ECO:0000313" key="4">
    <source>
        <dbReference type="EMBL" id="AVP96135.1"/>
    </source>
</evidence>
<dbReference type="Proteomes" id="UP000241074">
    <property type="component" value="Chromosome"/>
</dbReference>
<dbReference type="RefSeq" id="WP_106890064.1">
    <property type="nucleotide sequence ID" value="NZ_CP027860.1"/>
</dbReference>
<dbReference type="InterPro" id="IPR009715">
    <property type="entry name" value="RtcR"/>
</dbReference>
<dbReference type="KEGG" id="xba:C7S18_02525"/>
<accession>A0A2P1PMR7</accession>
<evidence type="ECO:0000313" key="5">
    <source>
        <dbReference type="Proteomes" id="UP000241074"/>
    </source>
</evidence>
<evidence type="ECO:0000256" key="2">
    <source>
        <dbReference type="ARBA" id="ARBA00022840"/>
    </source>
</evidence>
<dbReference type="CDD" id="cd00009">
    <property type="entry name" value="AAA"/>
    <property type="match status" value="1"/>
</dbReference>
<dbReference type="Pfam" id="PF00158">
    <property type="entry name" value="Sigma54_activat"/>
    <property type="match status" value="1"/>
</dbReference>
<feature type="domain" description="Sigma-54 factor interaction" evidence="3">
    <location>
        <begin position="185"/>
        <end position="423"/>
    </location>
</feature>
<dbReference type="PANTHER" id="PTHR32071:SF14">
    <property type="entry name" value="TRANSCRIPTIONAL REGULATORY PROTEIN RTCR"/>
    <property type="match status" value="1"/>
</dbReference>
<keyword evidence="2" id="KW-0067">ATP-binding</keyword>
<gene>
    <name evidence="4" type="ORF">C7S18_02525</name>
</gene>
<dbReference type="InterPro" id="IPR017183">
    <property type="entry name" value="Sigma54_dep_tscrpt_act_RtcR"/>
</dbReference>
<dbReference type="Gene3D" id="1.10.8.60">
    <property type="match status" value="1"/>
</dbReference>
<dbReference type="PANTHER" id="PTHR32071">
    <property type="entry name" value="TRANSCRIPTIONAL REGULATORY PROTEIN"/>
    <property type="match status" value="1"/>
</dbReference>
<dbReference type="GO" id="GO:0003700">
    <property type="term" value="F:DNA-binding transcription factor activity"/>
    <property type="evidence" value="ECO:0007669"/>
    <property type="project" value="InterPro"/>
</dbReference>
<dbReference type="OrthoDB" id="9804019at2"/>
<dbReference type="Gene3D" id="3.40.50.300">
    <property type="entry name" value="P-loop containing nucleotide triphosphate hydrolases"/>
    <property type="match status" value="1"/>
</dbReference>
<dbReference type="InterPro" id="IPR002078">
    <property type="entry name" value="Sigma_54_int"/>
</dbReference>
<protein>
    <submittedName>
        <fullName evidence="4">Transcriptional regulator</fullName>
    </submittedName>
</protein>
<dbReference type="EMBL" id="CP027860">
    <property type="protein sequence ID" value="AVP96135.1"/>
    <property type="molecule type" value="Genomic_DNA"/>
</dbReference>
<dbReference type="PIRSF" id="PIRSF037354">
    <property type="entry name" value="Txn_actvtr_RtcR"/>
    <property type="match status" value="1"/>
</dbReference>
<dbReference type="FunFam" id="3.40.50.300:FF:001653">
    <property type="entry name" value="Transcriptional regulator RtcR"/>
    <property type="match status" value="1"/>
</dbReference>
<reference evidence="4 5" key="2">
    <citation type="submission" date="2018-03" db="EMBL/GenBank/DDBJ databases">
        <authorList>
            <person name="Keele B.F."/>
        </authorList>
    </citation>
    <scope>NUCLEOTIDE SEQUENCE [LARGE SCALE GENOMIC DNA]</scope>
    <source>
        <strain evidence="4 5">D13</strain>
    </source>
</reference>
<keyword evidence="1" id="KW-0547">Nucleotide-binding</keyword>
<dbReference type="InterPro" id="IPR027417">
    <property type="entry name" value="P-loop_NTPase"/>
</dbReference>
<sequence>MKRKVVIGFLGTQMDLGAGPGRWEKWRPTVALGQHEDFQADRIELLVDQRRFNNLVKTVQTDLRQLSPQTDVCVHDVYVKDPWDFELMYSALFDFSRRYPFDLEHEEYFIHITTGTHVAQICWFLLAEARFLPARLIQTSPPRDRAQGMQGSYAIIDLDLARYDQIAQRFSKASQETTEFLKSGINTQSPKFNRMIEQIERVAMRSRAPMLLMGPTGAGKSQLARNIFELKKQRQDLSGRFVEVNCATLRGDGAGSALFGHVRGAFTGAQSDRAGLLKSADGGLLFLDEIGELGLDEQAMLLRAIEDKRFPPLGGDKEVSSDFQLIAGTNRDLAVAVREGRFRDDLFARLNLWTFYLPGLKERAEDIEPNLEFELSRYARNYNEQVRFNREARQAYLRFATSADAVWPGNFRDLGASITRMATLSESGRITVDVVQEEIQRLKRHWGDQQSDTPTDTSLADLLGDAYADLDRFDAVQLAEVVRVCRASRTLSDAGRTLFQASREKKAKTNDADRLRKYLARFDLQFEQLHRLN</sequence>
<dbReference type="Pfam" id="PF06956">
    <property type="entry name" value="RtcR"/>
    <property type="match status" value="1"/>
</dbReference>
<dbReference type="PROSITE" id="PS50045">
    <property type="entry name" value="SIGMA54_INTERACT_4"/>
    <property type="match status" value="1"/>
</dbReference>